<accession>A0ABS8L448</accession>
<evidence type="ECO:0000313" key="3">
    <source>
        <dbReference type="Proteomes" id="UP001430544"/>
    </source>
</evidence>
<dbReference type="InterPro" id="IPR012433">
    <property type="entry name" value="Imm11"/>
</dbReference>
<name>A0ABS8L448_9XANT</name>
<reference evidence="2" key="1">
    <citation type="submission" date="2021-11" db="EMBL/GenBank/DDBJ databases">
        <title>Genome resources and taxonomic validation of 89 Xanthomonas strains.</title>
        <authorList>
            <person name="Tambong J.T."/>
        </authorList>
    </citation>
    <scope>NUCLEOTIDE SEQUENCE</scope>
    <source>
        <strain evidence="2">Bv 5-4A</strain>
    </source>
</reference>
<dbReference type="Proteomes" id="UP001430544">
    <property type="component" value="Unassembled WGS sequence"/>
</dbReference>
<dbReference type="Pfam" id="PF07791">
    <property type="entry name" value="Imm11"/>
    <property type="match status" value="1"/>
</dbReference>
<keyword evidence="3" id="KW-1185">Reference proteome</keyword>
<dbReference type="RefSeq" id="WP_081375695.1">
    <property type="nucleotide sequence ID" value="NZ_CP018468.1"/>
</dbReference>
<feature type="domain" description="Immunity MXAN-0049 protein" evidence="1">
    <location>
        <begin position="1"/>
        <end position="196"/>
    </location>
</feature>
<proteinExistence type="predicted"/>
<organism evidence="2 3">
    <name type="scientific">Xanthomonas vesicatoria</name>
    <dbReference type="NCBI Taxonomy" id="56460"/>
    <lineage>
        <taxon>Bacteria</taxon>
        <taxon>Pseudomonadati</taxon>
        <taxon>Pseudomonadota</taxon>
        <taxon>Gammaproteobacteria</taxon>
        <taxon>Lysobacterales</taxon>
        <taxon>Lysobacteraceae</taxon>
        <taxon>Xanthomonas</taxon>
    </lineage>
</organism>
<dbReference type="EMBL" id="JAJIUN010000001">
    <property type="protein sequence ID" value="MCC8620508.1"/>
    <property type="molecule type" value="Genomic_DNA"/>
</dbReference>
<evidence type="ECO:0000259" key="1">
    <source>
        <dbReference type="Pfam" id="PF07791"/>
    </source>
</evidence>
<protein>
    <submittedName>
        <fullName evidence="2">DUF1629 domain-containing protein</fullName>
    </submittedName>
</protein>
<sequence>MFVSDMESHRPPCGVRFDNLRRLLAPSRVILRPETGGFPSFLEQPQMTYDPSGGPEPRDLEPGFGGYWLVSERLHDAMCSSDPGAFAFHEVDYRLLDGSRGPRHFLCDVIRELDALDEEASKLKVEVDDDFVRGKFYYFGGGASLAFRHEVLGSSHVFRLPFNPSVFCDDAFKTTVHSAGIPENPEISGISFIDASDL</sequence>
<gene>
    <name evidence="2" type="ORF">LN473_00555</name>
</gene>
<evidence type="ECO:0000313" key="2">
    <source>
        <dbReference type="EMBL" id="MCC8620508.1"/>
    </source>
</evidence>
<comment type="caution">
    <text evidence="2">The sequence shown here is derived from an EMBL/GenBank/DDBJ whole genome shotgun (WGS) entry which is preliminary data.</text>
</comment>